<sequence>MTGAPGTPAGVTASEGADDVLLPTEFAAVTVKV</sequence>
<dbReference type="EMBL" id="CAFAAH010000130">
    <property type="protein sequence ID" value="CAB4799472.1"/>
    <property type="molecule type" value="Genomic_DNA"/>
</dbReference>
<dbReference type="AlphaFoldDB" id="A0A6J6XRE0"/>
<organism evidence="1">
    <name type="scientific">freshwater metagenome</name>
    <dbReference type="NCBI Taxonomy" id="449393"/>
    <lineage>
        <taxon>unclassified sequences</taxon>
        <taxon>metagenomes</taxon>
        <taxon>ecological metagenomes</taxon>
    </lineage>
</organism>
<evidence type="ECO:0000313" key="1">
    <source>
        <dbReference type="EMBL" id="CAB4799472.1"/>
    </source>
</evidence>
<reference evidence="1" key="1">
    <citation type="submission" date="2020-05" db="EMBL/GenBank/DDBJ databases">
        <authorList>
            <person name="Chiriac C."/>
            <person name="Salcher M."/>
            <person name="Ghai R."/>
            <person name="Kavagutti S V."/>
        </authorList>
    </citation>
    <scope>NUCLEOTIDE SEQUENCE</scope>
</reference>
<protein>
    <submittedName>
        <fullName evidence="1">Unannotated protein</fullName>
    </submittedName>
</protein>
<accession>A0A6J6XRE0</accession>
<gene>
    <name evidence="1" type="ORF">UFOPK2996_00988</name>
</gene>
<name>A0A6J6XRE0_9ZZZZ</name>
<proteinExistence type="predicted"/>